<evidence type="ECO:0000256" key="3">
    <source>
        <dbReference type="ARBA" id="ARBA00022475"/>
    </source>
</evidence>
<protein>
    <submittedName>
        <fullName evidence="9">MFS transporter, DHA2 family, multidrug resistance protein</fullName>
    </submittedName>
</protein>
<evidence type="ECO:0000259" key="8">
    <source>
        <dbReference type="PROSITE" id="PS50850"/>
    </source>
</evidence>
<feature type="transmembrane region" description="Helical" evidence="7">
    <location>
        <begin position="64"/>
        <end position="84"/>
    </location>
</feature>
<keyword evidence="10" id="KW-1185">Reference proteome</keyword>
<dbReference type="CDD" id="cd17321">
    <property type="entry name" value="MFS_MMR_MDR_like"/>
    <property type="match status" value="1"/>
</dbReference>
<keyword evidence="6 7" id="KW-0472">Membrane</keyword>
<organism evidence="9 10">
    <name type="scientific">Paracidovorax wautersii</name>
    <dbReference type="NCBI Taxonomy" id="1177982"/>
    <lineage>
        <taxon>Bacteria</taxon>
        <taxon>Pseudomonadati</taxon>
        <taxon>Pseudomonadota</taxon>
        <taxon>Betaproteobacteria</taxon>
        <taxon>Burkholderiales</taxon>
        <taxon>Comamonadaceae</taxon>
        <taxon>Paracidovorax</taxon>
    </lineage>
</organism>
<feature type="transmembrane region" description="Helical" evidence="7">
    <location>
        <begin position="216"/>
        <end position="234"/>
    </location>
</feature>
<dbReference type="Gene3D" id="1.20.1720.10">
    <property type="entry name" value="Multidrug resistance protein D"/>
    <property type="match status" value="1"/>
</dbReference>
<feature type="transmembrane region" description="Helical" evidence="7">
    <location>
        <begin position="429"/>
        <end position="449"/>
    </location>
</feature>
<gene>
    <name evidence="9" type="ORF">SAMN04489711_104112</name>
</gene>
<sequence length="479" mass="48926">MSAASAAETADSAAAPDGLPQPARSRAMLVIILGLTLGVMDISIVNLALPGIARELQAGASDAIWIVNAYQLAALVLLLPLAALGDRLGYRRVYLVGMAVFTVASVGAMLATSLNGLILARALQGAGSAGIMSVNAAMVRLIYPRALLGRGVALNSLVVAGATMAGPSVAAAILSVASWPWLFALNLPLGIFTLWLGRRALPFNPAKAGGSGQPIALLDVALNIAMFTLIFIGVERLGVRMEGAAGATAQAGGAATGWLLLAAGLAVGAVFLRRQWPLAAPLFPVDLLRIPVFALSMGASVGAFCAQMLAFLALPFLFLEVQGRSHVEAGLLMTVWPLAIVLVAPIAGRLIGRIADGLLGGVGMAVFAAGLLLLAWQPAHAAAWDIAWRMALCGAGFALFQSPNNHTIVTTAPLHRSGAASGMLGTARLTGQTLGAVLLAGIFAVWTGHDGRGESVALMVAAVSAVLSGISSSLRVVRR</sequence>
<dbReference type="GO" id="GO:0005886">
    <property type="term" value="C:plasma membrane"/>
    <property type="evidence" value="ECO:0007669"/>
    <property type="project" value="UniProtKB-SubCell"/>
</dbReference>
<dbReference type="RefSeq" id="WP_092939058.1">
    <property type="nucleotide sequence ID" value="NZ_FONX01000004.1"/>
</dbReference>
<evidence type="ECO:0000256" key="5">
    <source>
        <dbReference type="ARBA" id="ARBA00022989"/>
    </source>
</evidence>
<keyword evidence="5 7" id="KW-1133">Transmembrane helix</keyword>
<dbReference type="PANTHER" id="PTHR42718:SF46">
    <property type="entry name" value="BLR6921 PROTEIN"/>
    <property type="match status" value="1"/>
</dbReference>
<dbReference type="InterPro" id="IPR036259">
    <property type="entry name" value="MFS_trans_sf"/>
</dbReference>
<dbReference type="Proteomes" id="UP000199119">
    <property type="component" value="Unassembled WGS sequence"/>
</dbReference>
<feature type="transmembrane region" description="Helical" evidence="7">
    <location>
        <begin position="358"/>
        <end position="376"/>
    </location>
</feature>
<evidence type="ECO:0000256" key="7">
    <source>
        <dbReference type="SAM" id="Phobius"/>
    </source>
</evidence>
<dbReference type="EMBL" id="FONX01000004">
    <property type="protein sequence ID" value="SFE68077.1"/>
    <property type="molecule type" value="Genomic_DNA"/>
</dbReference>
<dbReference type="AlphaFoldDB" id="A0A1I2CIB5"/>
<dbReference type="PROSITE" id="PS50850">
    <property type="entry name" value="MFS"/>
    <property type="match status" value="1"/>
</dbReference>
<dbReference type="GO" id="GO:0022857">
    <property type="term" value="F:transmembrane transporter activity"/>
    <property type="evidence" value="ECO:0007669"/>
    <property type="project" value="InterPro"/>
</dbReference>
<evidence type="ECO:0000256" key="2">
    <source>
        <dbReference type="ARBA" id="ARBA00022448"/>
    </source>
</evidence>
<feature type="transmembrane region" description="Helical" evidence="7">
    <location>
        <begin position="179"/>
        <end position="196"/>
    </location>
</feature>
<keyword evidence="2" id="KW-0813">Transport</keyword>
<keyword evidence="3" id="KW-1003">Cell membrane</keyword>
<feature type="transmembrane region" description="Helical" evidence="7">
    <location>
        <begin position="118"/>
        <end position="139"/>
    </location>
</feature>
<evidence type="ECO:0000313" key="9">
    <source>
        <dbReference type="EMBL" id="SFE68077.1"/>
    </source>
</evidence>
<evidence type="ECO:0000256" key="4">
    <source>
        <dbReference type="ARBA" id="ARBA00022692"/>
    </source>
</evidence>
<evidence type="ECO:0000256" key="1">
    <source>
        <dbReference type="ARBA" id="ARBA00004651"/>
    </source>
</evidence>
<dbReference type="PANTHER" id="PTHR42718">
    <property type="entry name" value="MAJOR FACILITATOR SUPERFAMILY MULTIDRUG TRANSPORTER MFSC"/>
    <property type="match status" value="1"/>
</dbReference>
<feature type="transmembrane region" description="Helical" evidence="7">
    <location>
        <begin position="292"/>
        <end position="318"/>
    </location>
</feature>
<feature type="transmembrane region" description="Helical" evidence="7">
    <location>
        <begin position="93"/>
        <end position="112"/>
    </location>
</feature>
<feature type="transmembrane region" description="Helical" evidence="7">
    <location>
        <begin position="382"/>
        <end position="400"/>
    </location>
</feature>
<feature type="transmembrane region" description="Helical" evidence="7">
    <location>
        <begin position="29"/>
        <end position="52"/>
    </location>
</feature>
<dbReference type="InterPro" id="IPR011701">
    <property type="entry name" value="MFS"/>
</dbReference>
<keyword evidence="4 7" id="KW-0812">Transmembrane</keyword>
<accession>A0A1I2CIB5</accession>
<feature type="transmembrane region" description="Helical" evidence="7">
    <location>
        <begin position="151"/>
        <end position="173"/>
    </location>
</feature>
<name>A0A1I2CIB5_9BURK</name>
<reference evidence="10" key="1">
    <citation type="submission" date="2016-10" db="EMBL/GenBank/DDBJ databases">
        <authorList>
            <person name="Varghese N."/>
            <person name="Submissions S."/>
        </authorList>
    </citation>
    <scope>NUCLEOTIDE SEQUENCE [LARGE SCALE GENOMIC DNA]</scope>
    <source>
        <strain evidence="10">DSM 27981</strain>
    </source>
</reference>
<dbReference type="Pfam" id="PF07690">
    <property type="entry name" value="MFS_1"/>
    <property type="match status" value="1"/>
</dbReference>
<dbReference type="SUPFAM" id="SSF103473">
    <property type="entry name" value="MFS general substrate transporter"/>
    <property type="match status" value="1"/>
</dbReference>
<evidence type="ECO:0000313" key="10">
    <source>
        <dbReference type="Proteomes" id="UP000199119"/>
    </source>
</evidence>
<feature type="transmembrane region" description="Helical" evidence="7">
    <location>
        <begin position="330"/>
        <end position="351"/>
    </location>
</feature>
<feature type="transmembrane region" description="Helical" evidence="7">
    <location>
        <begin position="455"/>
        <end position="477"/>
    </location>
</feature>
<proteinExistence type="predicted"/>
<comment type="subcellular location">
    <subcellularLocation>
        <location evidence="1">Cell membrane</location>
        <topology evidence="1">Multi-pass membrane protein</topology>
    </subcellularLocation>
</comment>
<dbReference type="InterPro" id="IPR020846">
    <property type="entry name" value="MFS_dom"/>
</dbReference>
<evidence type="ECO:0000256" key="6">
    <source>
        <dbReference type="ARBA" id="ARBA00023136"/>
    </source>
</evidence>
<feature type="transmembrane region" description="Helical" evidence="7">
    <location>
        <begin position="254"/>
        <end position="272"/>
    </location>
</feature>
<dbReference type="OrthoDB" id="9807274at2"/>
<feature type="domain" description="Major facilitator superfamily (MFS) profile" evidence="8">
    <location>
        <begin position="27"/>
        <end position="479"/>
    </location>
</feature>
<dbReference type="STRING" id="1177982.SAMN04489711_104112"/>
<dbReference type="Gene3D" id="1.20.1250.20">
    <property type="entry name" value="MFS general substrate transporter like domains"/>
    <property type="match status" value="1"/>
</dbReference>